<reference evidence="2 3" key="1">
    <citation type="submission" date="2020-03" db="EMBL/GenBank/DDBJ databases">
        <title>Genomic Encyclopedia of Type Strains, Phase IV (KMG-IV): sequencing the most valuable type-strain genomes for metagenomic binning, comparative biology and taxonomic classification.</title>
        <authorList>
            <person name="Goeker M."/>
        </authorList>
    </citation>
    <scope>NUCLEOTIDE SEQUENCE [LARGE SCALE GENOMIC DNA]</scope>
    <source>
        <strain evidence="2 3">DSM 105096</strain>
    </source>
</reference>
<dbReference type="Proteomes" id="UP000770785">
    <property type="component" value="Unassembled WGS sequence"/>
</dbReference>
<keyword evidence="1" id="KW-0472">Membrane</keyword>
<accession>A0ABX0X7M9</accession>
<sequence>MKNQLEPWEVDLAEKAKAHEFAFDESAFTHFEQLFAAEAGVTGQQLVDPTTATATQAAATTAPGLFAGLTVTTILKVLFIAGIGVAMGILLTQYSGEVTDTPAVREETQVERITPATEPAIVLPGDLTKRPAGPSAAVNTPRIFAPVSQSTAPAAAPEYQPNPVVPEAAVIQSQARPAARLAPLIPYLPLQPLVIEPYTFILPNIQVQKLTPPKKVRDPNTLFPDVINN</sequence>
<gene>
    <name evidence="2" type="ORF">GGR27_000735</name>
</gene>
<name>A0ABX0X7M9_9BACT</name>
<dbReference type="EMBL" id="JAATJH010000001">
    <property type="protein sequence ID" value="NJC25254.1"/>
    <property type="molecule type" value="Genomic_DNA"/>
</dbReference>
<evidence type="ECO:0000256" key="1">
    <source>
        <dbReference type="SAM" id="Phobius"/>
    </source>
</evidence>
<proteinExistence type="predicted"/>
<protein>
    <submittedName>
        <fullName evidence="2">Uncharacterized protein</fullName>
    </submittedName>
</protein>
<keyword evidence="3" id="KW-1185">Reference proteome</keyword>
<dbReference type="RefSeq" id="WP_168036016.1">
    <property type="nucleotide sequence ID" value="NZ_JAATJH010000001.1"/>
</dbReference>
<comment type="caution">
    <text evidence="2">The sequence shown here is derived from an EMBL/GenBank/DDBJ whole genome shotgun (WGS) entry which is preliminary data.</text>
</comment>
<organism evidence="2 3">
    <name type="scientific">Neolewinella antarctica</name>
    <dbReference type="NCBI Taxonomy" id="442734"/>
    <lineage>
        <taxon>Bacteria</taxon>
        <taxon>Pseudomonadati</taxon>
        <taxon>Bacteroidota</taxon>
        <taxon>Saprospiria</taxon>
        <taxon>Saprospirales</taxon>
        <taxon>Lewinellaceae</taxon>
        <taxon>Neolewinella</taxon>
    </lineage>
</organism>
<evidence type="ECO:0000313" key="2">
    <source>
        <dbReference type="EMBL" id="NJC25254.1"/>
    </source>
</evidence>
<keyword evidence="1" id="KW-0812">Transmembrane</keyword>
<evidence type="ECO:0000313" key="3">
    <source>
        <dbReference type="Proteomes" id="UP000770785"/>
    </source>
</evidence>
<keyword evidence="1" id="KW-1133">Transmembrane helix</keyword>
<feature type="transmembrane region" description="Helical" evidence="1">
    <location>
        <begin position="65"/>
        <end position="91"/>
    </location>
</feature>